<feature type="signal peptide" evidence="2">
    <location>
        <begin position="1"/>
        <end position="22"/>
    </location>
</feature>
<feature type="transmembrane region" description="Helical" evidence="1">
    <location>
        <begin position="96"/>
        <end position="117"/>
    </location>
</feature>
<keyword evidence="1" id="KW-0812">Transmembrane</keyword>
<comment type="caution">
    <text evidence="3">The sequence shown here is derived from an EMBL/GenBank/DDBJ whole genome shotgun (WGS) entry which is preliminary data.</text>
</comment>
<feature type="chain" id="PRO_5032531773" evidence="2">
    <location>
        <begin position="23"/>
        <end position="336"/>
    </location>
</feature>
<dbReference type="AlphaFoldDB" id="A0A818Y8B6"/>
<feature type="transmembrane region" description="Helical" evidence="1">
    <location>
        <begin position="247"/>
        <end position="265"/>
    </location>
</feature>
<accession>A0A818Y8B6</accession>
<dbReference type="EMBL" id="CAJNYV010005555">
    <property type="protein sequence ID" value="CAF3749676.1"/>
    <property type="molecule type" value="Genomic_DNA"/>
</dbReference>
<reference evidence="3" key="1">
    <citation type="submission" date="2021-02" db="EMBL/GenBank/DDBJ databases">
        <authorList>
            <person name="Nowell W R."/>
        </authorList>
    </citation>
    <scope>NUCLEOTIDE SEQUENCE</scope>
</reference>
<sequence>MGSTLSMFMTFILHCALKDTRASGSLFQYMVADAMRDHALAVRCWVQCYWLYHPCLSYIAYDGTYYSHPLVMVILKVCLPYLLYSSVRKIPRIITLLPLMITATWLLARYCHAIYMWYEVDTFTVYFLVWQFAALIYKWLYQDLPIISFTLHQQVTCLSMAYLAFTTYDIVFRLVPTYIDFAFFWLVSAMDIIICLHPKCGGNDRINEAVVDALSFDYPTTPLGVYCVYDINELNDDVEKEDKCNSFLGWGDFLIFNILLLLVIPTNSSITIRTCIAFGCIVSVQLADICTDSLLHYIDSDSLPALPLPTIAATAYAIVVDAIIEYSNLNCENLLK</sequence>
<evidence type="ECO:0000256" key="2">
    <source>
        <dbReference type="SAM" id="SignalP"/>
    </source>
</evidence>
<evidence type="ECO:0000313" key="3">
    <source>
        <dbReference type="EMBL" id="CAF3749676.1"/>
    </source>
</evidence>
<feature type="transmembrane region" description="Helical" evidence="1">
    <location>
        <begin position="178"/>
        <end position="196"/>
    </location>
</feature>
<keyword evidence="2" id="KW-0732">Signal</keyword>
<keyword evidence="1" id="KW-1133">Transmembrane helix</keyword>
<proteinExistence type="predicted"/>
<gene>
    <name evidence="3" type="ORF">KIK155_LOCUS29630</name>
</gene>
<evidence type="ECO:0000313" key="4">
    <source>
        <dbReference type="Proteomes" id="UP000663865"/>
    </source>
</evidence>
<evidence type="ECO:0000256" key="1">
    <source>
        <dbReference type="SAM" id="Phobius"/>
    </source>
</evidence>
<feature type="transmembrane region" description="Helical" evidence="1">
    <location>
        <begin position="123"/>
        <end position="141"/>
    </location>
</feature>
<organism evidence="3 4">
    <name type="scientific">Rotaria socialis</name>
    <dbReference type="NCBI Taxonomy" id="392032"/>
    <lineage>
        <taxon>Eukaryota</taxon>
        <taxon>Metazoa</taxon>
        <taxon>Spiralia</taxon>
        <taxon>Gnathifera</taxon>
        <taxon>Rotifera</taxon>
        <taxon>Eurotatoria</taxon>
        <taxon>Bdelloidea</taxon>
        <taxon>Philodinida</taxon>
        <taxon>Philodinidae</taxon>
        <taxon>Rotaria</taxon>
    </lineage>
</organism>
<dbReference type="Proteomes" id="UP000663865">
    <property type="component" value="Unassembled WGS sequence"/>
</dbReference>
<feature type="transmembrane region" description="Helical" evidence="1">
    <location>
        <begin position="66"/>
        <end position="84"/>
    </location>
</feature>
<keyword evidence="1" id="KW-0472">Membrane</keyword>
<name>A0A818Y8B6_9BILA</name>
<protein>
    <submittedName>
        <fullName evidence="3">Uncharacterized protein</fullName>
    </submittedName>
</protein>